<reference evidence="10" key="1">
    <citation type="submission" date="2022-06" db="EMBL/GenBank/DDBJ databases">
        <title>Complete genome sequences of two strains of the flax pathogen Septoria linicola.</title>
        <authorList>
            <person name="Lapalu N."/>
            <person name="Simon A."/>
            <person name="Demenou B."/>
            <person name="Paumier D."/>
            <person name="Guillot M.-P."/>
            <person name="Gout L."/>
            <person name="Valade R."/>
        </authorList>
    </citation>
    <scope>NUCLEOTIDE SEQUENCE</scope>
    <source>
        <strain evidence="10">SE15195</strain>
    </source>
</reference>
<dbReference type="CDD" id="cd02257">
    <property type="entry name" value="Peptidase_C19"/>
    <property type="match status" value="1"/>
</dbReference>
<dbReference type="AlphaFoldDB" id="A0A9Q9EKH2"/>
<proteinExistence type="inferred from homology"/>
<dbReference type="InterPro" id="IPR001394">
    <property type="entry name" value="Peptidase_C19_UCH"/>
</dbReference>
<sequence>MARRGAKRSASRELSSSRAGKKPSPSGAKSRSKSPSPGPSRPSTGGVAASSGPAPRLAKSNGLLFLTPPKTRRVQPDSDLPGAINQFPDVKFPKSKGFENRAVDCYRSAVLAALFHVPGFYRYMGMLHRDCHLKGAQCLLCRLQDLCYNYYAAEDPKKAGGVAKAPPRLYKKFHEAVELNLPEFYNELKQNIQVNAQSDPREFLEYLLREQIRPKQSPADSISYEQMFELETKQSWTCADCGVTRTNPSEETMHAGFYVRLQVPDARNGRSLRLFMEQSELFSANVERRCDTAQCIIAERAFGRDGPVRRVTTTIVRAPEVLFVGLQRIDPNFLVKDFTRVNYPEVLDLSPWVESTEIAGDLNYRLDAVVAHKGDSIDSGHYIAAVRKHYEDGFEIVDDDNLVGPTQDGSFRELQRPQSFSEEAQAMILMYSKL</sequence>
<dbReference type="InterPro" id="IPR028889">
    <property type="entry name" value="USP"/>
</dbReference>
<comment type="catalytic activity">
    <reaction evidence="1">
        <text>Thiol-dependent hydrolysis of ester, thioester, amide, peptide and isopeptide bonds formed by the C-terminal Gly of ubiquitin (a 76-residue protein attached to proteins as an intracellular targeting signal).</text>
        <dbReference type="EC" id="3.4.19.12"/>
    </reaction>
</comment>
<comment type="similarity">
    <text evidence="2">Belongs to the peptidase C19 family.</text>
</comment>
<keyword evidence="4 10" id="KW-0645">Protease</keyword>
<evidence type="ECO:0000256" key="3">
    <source>
        <dbReference type="ARBA" id="ARBA00012759"/>
    </source>
</evidence>
<evidence type="ECO:0000256" key="8">
    <source>
        <dbReference type="SAM" id="MobiDB-lite"/>
    </source>
</evidence>
<dbReference type="PROSITE" id="PS50235">
    <property type="entry name" value="USP_3"/>
    <property type="match status" value="1"/>
</dbReference>
<dbReference type="InterPro" id="IPR050164">
    <property type="entry name" value="Peptidase_C19"/>
</dbReference>
<feature type="compositionally biased region" description="Low complexity" evidence="8">
    <location>
        <begin position="12"/>
        <end position="35"/>
    </location>
</feature>
<evidence type="ECO:0000313" key="11">
    <source>
        <dbReference type="Proteomes" id="UP001056384"/>
    </source>
</evidence>
<dbReference type="PANTHER" id="PTHR24006:SF758">
    <property type="entry name" value="UBIQUITIN CARBOXYL-TERMINAL HYDROLASE 36"/>
    <property type="match status" value="1"/>
</dbReference>
<evidence type="ECO:0000256" key="7">
    <source>
        <dbReference type="ARBA" id="ARBA00022807"/>
    </source>
</evidence>
<dbReference type="GO" id="GO:0016579">
    <property type="term" value="P:protein deubiquitination"/>
    <property type="evidence" value="ECO:0007669"/>
    <property type="project" value="InterPro"/>
</dbReference>
<dbReference type="Proteomes" id="UP001056384">
    <property type="component" value="Chromosome 5"/>
</dbReference>
<accession>A0A9Q9EKH2</accession>
<evidence type="ECO:0000256" key="5">
    <source>
        <dbReference type="ARBA" id="ARBA00022786"/>
    </source>
</evidence>
<evidence type="ECO:0000256" key="2">
    <source>
        <dbReference type="ARBA" id="ARBA00009085"/>
    </source>
</evidence>
<keyword evidence="7" id="KW-0788">Thiol protease</keyword>
<feature type="domain" description="USP" evidence="9">
    <location>
        <begin position="96"/>
        <end position="434"/>
    </location>
</feature>
<keyword evidence="6" id="KW-0378">Hydrolase</keyword>
<dbReference type="PROSITE" id="PS00973">
    <property type="entry name" value="USP_2"/>
    <property type="match status" value="1"/>
</dbReference>
<organism evidence="10 11">
    <name type="scientific">Septoria linicola</name>
    <dbReference type="NCBI Taxonomy" id="215465"/>
    <lineage>
        <taxon>Eukaryota</taxon>
        <taxon>Fungi</taxon>
        <taxon>Dikarya</taxon>
        <taxon>Ascomycota</taxon>
        <taxon>Pezizomycotina</taxon>
        <taxon>Dothideomycetes</taxon>
        <taxon>Dothideomycetidae</taxon>
        <taxon>Mycosphaerellales</taxon>
        <taxon>Mycosphaerellaceae</taxon>
        <taxon>Septoria</taxon>
    </lineage>
</organism>
<dbReference type="PANTHER" id="PTHR24006">
    <property type="entry name" value="UBIQUITIN CARBOXYL-TERMINAL HYDROLASE"/>
    <property type="match status" value="1"/>
</dbReference>
<keyword evidence="5" id="KW-0833">Ubl conjugation pathway</keyword>
<dbReference type="SUPFAM" id="SSF54001">
    <property type="entry name" value="Cysteine proteinases"/>
    <property type="match status" value="1"/>
</dbReference>
<dbReference type="EMBL" id="CP099422">
    <property type="protein sequence ID" value="USW53282.1"/>
    <property type="molecule type" value="Genomic_DNA"/>
</dbReference>
<evidence type="ECO:0000256" key="4">
    <source>
        <dbReference type="ARBA" id="ARBA00022670"/>
    </source>
</evidence>
<dbReference type="Gene3D" id="3.90.70.10">
    <property type="entry name" value="Cysteine proteinases"/>
    <property type="match status" value="1"/>
</dbReference>
<evidence type="ECO:0000259" key="9">
    <source>
        <dbReference type="PROSITE" id="PS50235"/>
    </source>
</evidence>
<dbReference type="InterPro" id="IPR018200">
    <property type="entry name" value="USP_CS"/>
</dbReference>
<feature type="region of interest" description="Disordered" evidence="8">
    <location>
        <begin position="1"/>
        <end position="82"/>
    </location>
</feature>
<evidence type="ECO:0000256" key="1">
    <source>
        <dbReference type="ARBA" id="ARBA00000707"/>
    </source>
</evidence>
<dbReference type="Pfam" id="PF00443">
    <property type="entry name" value="UCH"/>
    <property type="match status" value="1"/>
</dbReference>
<dbReference type="GO" id="GO:0006508">
    <property type="term" value="P:proteolysis"/>
    <property type="evidence" value="ECO:0007669"/>
    <property type="project" value="UniProtKB-KW"/>
</dbReference>
<protein>
    <recommendedName>
        <fullName evidence="3">ubiquitinyl hydrolase 1</fullName>
        <ecNumber evidence="3">3.4.19.12</ecNumber>
    </recommendedName>
</protein>
<dbReference type="InterPro" id="IPR038765">
    <property type="entry name" value="Papain-like_cys_pep_sf"/>
</dbReference>
<dbReference type="GO" id="GO:0005634">
    <property type="term" value="C:nucleus"/>
    <property type="evidence" value="ECO:0007669"/>
    <property type="project" value="TreeGrafter"/>
</dbReference>
<evidence type="ECO:0000313" key="10">
    <source>
        <dbReference type="EMBL" id="USW53282.1"/>
    </source>
</evidence>
<evidence type="ECO:0000256" key="6">
    <source>
        <dbReference type="ARBA" id="ARBA00022801"/>
    </source>
</evidence>
<dbReference type="GO" id="GO:0004843">
    <property type="term" value="F:cysteine-type deubiquitinase activity"/>
    <property type="evidence" value="ECO:0007669"/>
    <property type="project" value="UniProtKB-EC"/>
</dbReference>
<dbReference type="EC" id="3.4.19.12" evidence="3"/>
<name>A0A9Q9EKH2_9PEZI</name>
<keyword evidence="11" id="KW-1185">Reference proteome</keyword>
<dbReference type="GO" id="GO:0005829">
    <property type="term" value="C:cytosol"/>
    <property type="evidence" value="ECO:0007669"/>
    <property type="project" value="TreeGrafter"/>
</dbReference>
<gene>
    <name evidence="10" type="ORF">Slin15195_G066010</name>
</gene>